<organism evidence="1 2">
    <name type="scientific">Geodermatophilus telluris</name>
    <dbReference type="NCBI Taxonomy" id="1190417"/>
    <lineage>
        <taxon>Bacteria</taxon>
        <taxon>Bacillati</taxon>
        <taxon>Actinomycetota</taxon>
        <taxon>Actinomycetes</taxon>
        <taxon>Geodermatophilales</taxon>
        <taxon>Geodermatophilaceae</taxon>
        <taxon>Geodermatophilus</taxon>
    </lineage>
</organism>
<dbReference type="EMBL" id="FMZF01000004">
    <property type="protein sequence ID" value="SDC91123.1"/>
    <property type="molecule type" value="Genomic_DNA"/>
</dbReference>
<evidence type="ECO:0000313" key="1">
    <source>
        <dbReference type="EMBL" id="SDC91123.1"/>
    </source>
</evidence>
<accession>A0A1G6QFP7</accession>
<dbReference type="GO" id="GO:0030638">
    <property type="term" value="P:polyketide metabolic process"/>
    <property type="evidence" value="ECO:0007669"/>
    <property type="project" value="InterPro"/>
</dbReference>
<dbReference type="InterPro" id="IPR032710">
    <property type="entry name" value="NTF2-like_dom_sf"/>
</dbReference>
<dbReference type="Proteomes" id="UP000199416">
    <property type="component" value="Unassembled WGS sequence"/>
</dbReference>
<keyword evidence="2" id="KW-1185">Reference proteome</keyword>
<dbReference type="SUPFAM" id="SSF54427">
    <property type="entry name" value="NTF2-like"/>
    <property type="match status" value="1"/>
</dbReference>
<name>A0A1G6QFP7_9ACTN</name>
<protein>
    <submittedName>
        <fullName evidence="1">SnoaL-like polyketide cyclase</fullName>
    </submittedName>
</protein>
<dbReference type="Gene3D" id="3.10.450.50">
    <property type="match status" value="1"/>
</dbReference>
<dbReference type="AlphaFoldDB" id="A0A1G6QFP7"/>
<proteinExistence type="predicted"/>
<evidence type="ECO:0000313" key="2">
    <source>
        <dbReference type="Proteomes" id="UP000199416"/>
    </source>
</evidence>
<dbReference type="InterPro" id="IPR009959">
    <property type="entry name" value="Cyclase_SnoaL-like"/>
</dbReference>
<dbReference type="Pfam" id="PF07366">
    <property type="entry name" value="SnoaL"/>
    <property type="match status" value="1"/>
</dbReference>
<reference evidence="2" key="1">
    <citation type="submission" date="2016-10" db="EMBL/GenBank/DDBJ databases">
        <authorList>
            <person name="Varghese N."/>
            <person name="Submissions S."/>
        </authorList>
    </citation>
    <scope>NUCLEOTIDE SEQUENCE [LARGE SCALE GENOMIC DNA]</scope>
    <source>
        <strain evidence="2">DSM 45421</strain>
    </source>
</reference>
<gene>
    <name evidence="1" type="ORF">SAMN05660690_2885</name>
</gene>
<sequence>MALLREGHPGAVAAPTTFDVERLLRLWSDPLPDGPAAEDAFRTVYTDPVTVNGRVLTAADLVARARAVRGTFEQVRREVVAVVEDGDRVAVAFRMGGRHVGPYESSAGPVPPTGRDLELRVIDVLTLTGGRISEIVMVADELGALSALGLVQLVPATTR</sequence>